<dbReference type="InterPro" id="IPR033690">
    <property type="entry name" value="Adenylat_kinase_CS"/>
</dbReference>
<dbReference type="GO" id="GO:0005524">
    <property type="term" value="F:ATP binding"/>
    <property type="evidence" value="ECO:0007669"/>
    <property type="project" value="UniProtKB-KW"/>
</dbReference>
<comment type="similarity">
    <text evidence="9">Belongs to the adenylate kinase family. UMP-CMP kinase subfamily.</text>
</comment>
<feature type="binding site" evidence="9">
    <location>
        <begin position="19"/>
        <end position="24"/>
    </location>
    <ligand>
        <name>ATP</name>
        <dbReference type="ChEBI" id="CHEBI:30616"/>
    </ligand>
</feature>
<dbReference type="GO" id="GO:0006207">
    <property type="term" value="P:'de novo' pyrimidine nucleobase biosynthetic process"/>
    <property type="evidence" value="ECO:0007669"/>
    <property type="project" value="InterPro"/>
</dbReference>
<dbReference type="InterPro" id="IPR027417">
    <property type="entry name" value="P-loop_NTPase"/>
</dbReference>
<dbReference type="EC" id="2.7.4.14" evidence="9"/>
<reference evidence="10 11" key="1">
    <citation type="journal article" date="2017" name="Mol. Plant">
        <title>The Genome of Medicinal Plant Macleaya cordata Provides New Insights into Benzylisoquinoline Alkaloids Metabolism.</title>
        <authorList>
            <person name="Liu X."/>
            <person name="Liu Y."/>
            <person name="Huang P."/>
            <person name="Ma Y."/>
            <person name="Qing Z."/>
            <person name="Tang Q."/>
            <person name="Cao H."/>
            <person name="Cheng P."/>
            <person name="Zheng Y."/>
            <person name="Yuan Z."/>
            <person name="Zhou Y."/>
            <person name="Liu J."/>
            <person name="Tang Z."/>
            <person name="Zhuo Y."/>
            <person name="Zhang Y."/>
            <person name="Yu L."/>
            <person name="Huang J."/>
            <person name="Yang P."/>
            <person name="Peng Q."/>
            <person name="Zhang J."/>
            <person name="Jiang W."/>
            <person name="Zhang Z."/>
            <person name="Lin K."/>
            <person name="Ro D.K."/>
            <person name="Chen X."/>
            <person name="Xiong X."/>
            <person name="Shang Y."/>
            <person name="Huang S."/>
            <person name="Zeng J."/>
        </authorList>
    </citation>
    <scope>NUCLEOTIDE SEQUENCE [LARGE SCALE GENOMIC DNA]</scope>
    <source>
        <strain evidence="11">cv. BLH2017</strain>
        <tissue evidence="10">Root</tissue>
    </source>
</reference>
<name>A0A200QT88_MACCD</name>
<dbReference type="InterPro" id="IPR000850">
    <property type="entry name" value="Adenylat/UMP-CMP_kin"/>
</dbReference>
<keyword evidence="6 9" id="KW-0665">Pyrimidine biosynthesis</keyword>
<proteinExistence type="inferred from homology"/>
<evidence type="ECO:0000313" key="11">
    <source>
        <dbReference type="Proteomes" id="UP000195402"/>
    </source>
</evidence>
<dbReference type="InParanoid" id="A0A200QT88"/>
<keyword evidence="5 9" id="KW-0067">ATP-binding</keyword>
<dbReference type="GO" id="GO:0033862">
    <property type="term" value="F:UMP kinase activity"/>
    <property type="evidence" value="ECO:0007669"/>
    <property type="project" value="RHEA"/>
</dbReference>
<feature type="binding site" evidence="9">
    <location>
        <position position="45"/>
    </location>
    <ligand>
        <name>a ribonucleoside 5'-phosphate</name>
        <dbReference type="ChEBI" id="CHEBI:58043"/>
    </ligand>
</feature>
<comment type="catalytic activity">
    <reaction evidence="9">
        <text>dCMP + ATP = dCDP + ADP</text>
        <dbReference type="Rhea" id="RHEA:25094"/>
        <dbReference type="ChEBI" id="CHEBI:30616"/>
        <dbReference type="ChEBI" id="CHEBI:57566"/>
        <dbReference type="ChEBI" id="CHEBI:58593"/>
        <dbReference type="ChEBI" id="CHEBI:456216"/>
        <dbReference type="EC" id="2.7.4.14"/>
    </reaction>
</comment>
<keyword evidence="1 9" id="KW-0963">Cytoplasm</keyword>
<dbReference type="FunFam" id="3.40.50.300:FF:000315">
    <property type="entry name" value="Adenylate kinase 1"/>
    <property type="match status" value="1"/>
</dbReference>
<feature type="binding site" evidence="9">
    <location>
        <position position="132"/>
    </location>
    <ligand>
        <name>ATP</name>
        <dbReference type="ChEBI" id="CHEBI:30616"/>
    </ligand>
</feature>
<evidence type="ECO:0000256" key="1">
    <source>
        <dbReference type="ARBA" id="ARBA00022490"/>
    </source>
</evidence>
<organism evidence="10 11">
    <name type="scientific">Macleaya cordata</name>
    <name type="common">Five-seeded plume-poppy</name>
    <name type="synonym">Bocconia cordata</name>
    <dbReference type="NCBI Taxonomy" id="56857"/>
    <lineage>
        <taxon>Eukaryota</taxon>
        <taxon>Viridiplantae</taxon>
        <taxon>Streptophyta</taxon>
        <taxon>Embryophyta</taxon>
        <taxon>Tracheophyta</taxon>
        <taxon>Spermatophyta</taxon>
        <taxon>Magnoliopsida</taxon>
        <taxon>Ranunculales</taxon>
        <taxon>Papaveraceae</taxon>
        <taxon>Papaveroideae</taxon>
        <taxon>Macleaya</taxon>
    </lineage>
</organism>
<comment type="catalytic activity">
    <reaction evidence="9">
        <text>CMP + ATP = CDP + ADP</text>
        <dbReference type="Rhea" id="RHEA:11600"/>
        <dbReference type="ChEBI" id="CHEBI:30616"/>
        <dbReference type="ChEBI" id="CHEBI:58069"/>
        <dbReference type="ChEBI" id="CHEBI:60377"/>
        <dbReference type="ChEBI" id="CHEBI:456216"/>
        <dbReference type="EC" id="2.7.4.14"/>
    </reaction>
</comment>
<keyword evidence="7 9" id="KW-0539">Nucleus</keyword>
<dbReference type="STRING" id="56857.A0A200QT88"/>
<evidence type="ECO:0000256" key="8">
    <source>
        <dbReference type="ARBA" id="ARBA00048116"/>
    </source>
</evidence>
<feature type="binding site" evidence="9">
    <location>
        <begin position="93"/>
        <end position="96"/>
    </location>
    <ligand>
        <name>a ribonucleoside 5'-phosphate</name>
        <dbReference type="ChEBI" id="CHEBI:58043"/>
    </ligand>
</feature>
<dbReference type="OrthoDB" id="442176at2759"/>
<dbReference type="GO" id="GO:0005634">
    <property type="term" value="C:nucleus"/>
    <property type="evidence" value="ECO:0007669"/>
    <property type="project" value="UniProtKB-SubCell"/>
</dbReference>
<keyword evidence="4 9" id="KW-0418">Kinase</keyword>
<dbReference type="OMA" id="YLECSED"/>
<dbReference type="PANTHER" id="PTHR23359">
    <property type="entry name" value="NUCLEOTIDE KINASE"/>
    <property type="match status" value="1"/>
</dbReference>
<gene>
    <name evidence="10" type="ORF">BVC80_1761g34</name>
</gene>
<keyword evidence="11" id="KW-1185">Reference proteome</keyword>
<dbReference type="EMBL" id="MVGT01001101">
    <property type="protein sequence ID" value="OVA13671.1"/>
    <property type="molecule type" value="Genomic_DNA"/>
</dbReference>
<dbReference type="HAMAP" id="MF_00235">
    <property type="entry name" value="Adenylate_kinase_Adk"/>
    <property type="match status" value="1"/>
</dbReference>
<evidence type="ECO:0000256" key="6">
    <source>
        <dbReference type="ARBA" id="ARBA00022975"/>
    </source>
</evidence>
<dbReference type="Pfam" id="PF00406">
    <property type="entry name" value="ADK"/>
    <property type="match status" value="1"/>
</dbReference>
<comment type="cofactor">
    <cofactor evidence="9">
        <name>Mg(2+)</name>
        <dbReference type="ChEBI" id="CHEBI:18420"/>
    </cofactor>
    <text evidence="9">Binds 1 Mg(2+) ion per monomer.</text>
</comment>
<dbReference type="PRINTS" id="PR00094">
    <property type="entry name" value="ADENYLTKNASE"/>
</dbReference>
<accession>A0A200QT88</accession>
<comment type="caution">
    <text evidence="10">The sequence shown here is derived from an EMBL/GenBank/DDBJ whole genome shotgun (WGS) entry which is preliminary data.</text>
</comment>
<feature type="binding site" evidence="9">
    <location>
        <position position="100"/>
    </location>
    <ligand>
        <name>CMP</name>
        <dbReference type="ChEBI" id="CHEBI:60377"/>
    </ligand>
</feature>
<feature type="binding site" evidence="9">
    <location>
        <position position="175"/>
    </location>
    <ligand>
        <name>ATP</name>
        <dbReference type="ChEBI" id="CHEBI:30616"/>
    </ligand>
</feature>
<comment type="subcellular location">
    <subcellularLocation>
        <location evidence="9">Cytoplasm</location>
    </subcellularLocation>
    <subcellularLocation>
        <location evidence="9">Nucleus</location>
    </subcellularLocation>
</comment>
<evidence type="ECO:0000256" key="7">
    <source>
        <dbReference type="ARBA" id="ARBA00023242"/>
    </source>
</evidence>
<dbReference type="NCBIfam" id="TIGR01359">
    <property type="entry name" value="UMP_CMP_kin_fam"/>
    <property type="match status" value="1"/>
</dbReference>
<dbReference type="Proteomes" id="UP000195402">
    <property type="component" value="Unassembled WGS sequence"/>
</dbReference>
<comment type="caution">
    <text evidence="9">Lacks conserved residue(s) required for the propagation of feature annotation.</text>
</comment>
<evidence type="ECO:0000256" key="2">
    <source>
        <dbReference type="ARBA" id="ARBA00022679"/>
    </source>
</evidence>
<dbReference type="PROSITE" id="PS00113">
    <property type="entry name" value="ADENYLATE_KINASE"/>
    <property type="match status" value="1"/>
</dbReference>
<dbReference type="AlphaFoldDB" id="A0A200QT88"/>
<dbReference type="GO" id="GO:0006221">
    <property type="term" value="P:pyrimidine nucleotide biosynthetic process"/>
    <property type="evidence" value="ECO:0007669"/>
    <property type="project" value="UniProtKB-UniRule"/>
</dbReference>
<comment type="function">
    <text evidence="9">Catalyzes the phosphorylation of pyrimidine nucleoside monophosphates at the expense of ATP. Plays an important role in de novo pyrimidine nucleotide biosynthesis. Has preference for UMP and CMP as phosphate acceptors.</text>
</comment>
<dbReference type="SUPFAM" id="SSF52540">
    <property type="entry name" value="P-loop containing nucleoside triphosphate hydrolases"/>
    <property type="match status" value="1"/>
</dbReference>
<evidence type="ECO:0000256" key="5">
    <source>
        <dbReference type="ARBA" id="ARBA00022840"/>
    </source>
</evidence>
<keyword evidence="3 9" id="KW-0547">Nucleotide-binding</keyword>
<evidence type="ECO:0000256" key="9">
    <source>
        <dbReference type="HAMAP-Rule" id="MF_03172"/>
    </source>
</evidence>
<evidence type="ECO:0000313" key="10">
    <source>
        <dbReference type="EMBL" id="OVA13671.1"/>
    </source>
</evidence>
<protein>
    <recommendedName>
        <fullName evidence="9">UMP-CMP kinase</fullName>
        <ecNumber evidence="9">2.7.4.14</ecNumber>
    </recommendedName>
    <alternativeName>
        <fullName evidence="9">Deoxycytidylate kinase</fullName>
        <shortName evidence="9">CK</shortName>
        <shortName evidence="9">dCMP kinase</shortName>
    </alternativeName>
    <alternativeName>
        <fullName evidence="9">Uridine monophosphate/cytidine monophosphate kinase</fullName>
        <shortName evidence="9">UMP/CMP kinase</shortName>
        <shortName evidence="9">UMP/CMPK</shortName>
    </alternativeName>
</protein>
<comment type="subunit">
    <text evidence="9">Monomer.</text>
</comment>
<evidence type="ECO:0000256" key="3">
    <source>
        <dbReference type="ARBA" id="ARBA00022741"/>
    </source>
</evidence>
<evidence type="ECO:0000256" key="4">
    <source>
        <dbReference type="ARBA" id="ARBA00022777"/>
    </source>
</evidence>
<dbReference type="GO" id="GO:0036430">
    <property type="term" value="F:CMP kinase activity"/>
    <property type="evidence" value="ECO:0007669"/>
    <property type="project" value="RHEA"/>
</dbReference>
<dbReference type="HAMAP" id="MF_03172">
    <property type="entry name" value="Adenylate_kinase_UMP_CMP_kin"/>
    <property type="match status" value="1"/>
</dbReference>
<keyword evidence="2 9" id="KW-0808">Transferase</keyword>
<dbReference type="InterPro" id="IPR006266">
    <property type="entry name" value="UMP_CMP_kinase"/>
</dbReference>
<comment type="catalytic activity">
    <reaction evidence="8 9">
        <text>UMP + ATP = UDP + ADP</text>
        <dbReference type="Rhea" id="RHEA:24400"/>
        <dbReference type="ChEBI" id="CHEBI:30616"/>
        <dbReference type="ChEBI" id="CHEBI:57865"/>
        <dbReference type="ChEBI" id="CHEBI:58223"/>
        <dbReference type="ChEBI" id="CHEBI:456216"/>
        <dbReference type="EC" id="2.7.4.14"/>
    </reaction>
</comment>
<feature type="binding site" evidence="9">
    <location>
        <begin position="66"/>
        <end position="68"/>
    </location>
    <ligand>
        <name>a ribonucleoside 5'-phosphate</name>
        <dbReference type="ChEBI" id="CHEBI:58043"/>
    </ligand>
</feature>
<sequence>MSRSSANGVTVIFVLGGPGSGKGTQCKKIAKHYGFSHLSVGDLLRVEMESGSADSAMIKNMQKEGKLVPSDIVVKLLQRAIQENGNNKFLIDGFPRNEENLSAYDAVIKIEPKFVLYLECSEDVMIQRALNRNQGREDDQIETIKKRVKLFFESTLPMIEYFGTKGKLCKVNGEKSVEEVFEEIKGIFSSHEISKS</sequence>
<dbReference type="GO" id="GO:0036431">
    <property type="term" value="F:dCMP kinase activity"/>
    <property type="evidence" value="ECO:0007669"/>
    <property type="project" value="RHEA"/>
</dbReference>
<feature type="binding site" evidence="9">
    <location>
        <position position="136"/>
    </location>
    <ligand>
        <name>a ribonucleoside 5'-phosphate</name>
        <dbReference type="ChEBI" id="CHEBI:58043"/>
    </ligand>
</feature>
<feature type="binding site" evidence="9">
    <location>
        <position position="147"/>
    </location>
    <ligand>
        <name>a ribonucleoside 5'-phosphate</name>
        <dbReference type="ChEBI" id="CHEBI:58043"/>
    </ligand>
</feature>
<comment type="domain">
    <text evidence="9">Consists of three domains, a large central CORE domain and two small peripheral domains, NMPbind and LID, which undergo movements during catalysis. The LID domain closes over the site of phosphoryl transfer upon ATP binding. Assembling and dissambling the active center during each catalytic cycle provides an effective means to prevent ATP hydrolysis.</text>
</comment>
<dbReference type="Gene3D" id="3.40.50.300">
    <property type="entry name" value="P-loop containing nucleotide triphosphate hydrolases"/>
    <property type="match status" value="1"/>
</dbReference>
<dbReference type="GO" id="GO:0005737">
    <property type="term" value="C:cytoplasm"/>
    <property type="evidence" value="ECO:0007669"/>
    <property type="project" value="UniProtKB-SubCell"/>
</dbReference>
<dbReference type="CDD" id="cd01428">
    <property type="entry name" value="ADK"/>
    <property type="match status" value="1"/>
</dbReference>